<dbReference type="InterPro" id="IPR008991">
    <property type="entry name" value="Translation_prot_SH3-like_sf"/>
</dbReference>
<dbReference type="AlphaFoldDB" id="A0A0D6LEI8"/>
<keyword evidence="11" id="KW-0496">Mitochondrion</keyword>
<evidence type="ECO:0000256" key="12">
    <source>
        <dbReference type="ARBA" id="ARBA00023136"/>
    </source>
</evidence>
<dbReference type="GO" id="GO:0016020">
    <property type="term" value="C:membrane"/>
    <property type="evidence" value="ECO:0007669"/>
    <property type="project" value="UniProtKB-SubCell"/>
</dbReference>
<organism evidence="19 20">
    <name type="scientific">Ancylostoma ceylanicum</name>
    <dbReference type="NCBI Taxonomy" id="53326"/>
    <lineage>
        <taxon>Eukaryota</taxon>
        <taxon>Metazoa</taxon>
        <taxon>Ecdysozoa</taxon>
        <taxon>Nematoda</taxon>
        <taxon>Chromadorea</taxon>
        <taxon>Rhabditida</taxon>
        <taxon>Rhabditina</taxon>
        <taxon>Rhabditomorpha</taxon>
        <taxon>Strongyloidea</taxon>
        <taxon>Ancylostomatidae</taxon>
        <taxon>Ancylostomatinae</taxon>
        <taxon>Ancylostoma</taxon>
    </lineage>
</organism>
<proteinExistence type="inferred from homology"/>
<feature type="transmembrane region" description="Helical" evidence="17">
    <location>
        <begin position="115"/>
        <end position="138"/>
    </location>
</feature>
<dbReference type="InterPro" id="IPR011016">
    <property type="entry name" value="Znf_RING-CH"/>
</dbReference>
<keyword evidence="10 17" id="KW-1133">Transmembrane helix</keyword>
<sequence length="802" mass="92345">MDVRLPPDIHDHEDAVHESLRLCRSIAVRVLETILRLPGLILLELWWRNRDISFDEITQEMLKKAPFNSYLDISTILDFVHRRNFDNSAALILSYSVLFLSMMFLTLPLTKLFKLYGHAFSLLIFAFAHYMSTTYVYLEQNSEDKELKLDDFVKLERHGFHFLAQLMLSVVQSCVLGLESDVGRAFLTVFTLPIVARMCAHNVACSLVMLSICIYVLNRVPDMVHGMRTAFRQVKAIFVVRGLAGGFVTVWRRLRIAELMTCAWLTMFVIRMYVEMWEKGRSWREAGPALLEGIAESTNTPISLLALALTVSFVCKWIVDGAQLAIGGRRDHGHVLAHSGYTEALTLVLLCLQTGLLGMKTEQKAFLLGLVLFIVMSALLQSLYEVLEPQLLSLAASPNASGARHARCLVLALILFVAPIVMAGAITAFLPVDLWMETLLGSMTARQAAVKNINRLPRATKEELKDRCDVCAICFMEMWEEARVTPCKHFFHGSCLRKWLSVRQVCPLCYAELVDPDGETPAEIEQDLSPDRERIRERNAEWRELRAMEGARDMWPLMEQLIYPDFLQSPVWNRRNALKEELEFQDMLERRMHIDIPEFYVGSIVAVTTSEKFMGSKEHRFVGICIRREKQGLHHQFTLRNVVDGIGVEILYDLYNPTIRKIETLKLEKRLDTDLSYLVDALPEYSTFDFHMEPIAHPAGTPVPINPMKVKLRPPPWSRRWELYDCKGIEGAWSQSTPYFKRKFHKTKMNDYLRYDLIADYRVGSELEHELKVEEKMQRFEKERHTAGLTRRRIFRSASASR</sequence>
<dbReference type="SUPFAM" id="SSF50104">
    <property type="entry name" value="Translation proteins SH3-like domain"/>
    <property type="match status" value="1"/>
</dbReference>
<feature type="domain" description="RING-type" evidence="18">
    <location>
        <begin position="471"/>
        <end position="509"/>
    </location>
</feature>
<dbReference type="Gene3D" id="2.30.30.790">
    <property type="match status" value="1"/>
</dbReference>
<evidence type="ECO:0000313" key="20">
    <source>
        <dbReference type="Proteomes" id="UP000054495"/>
    </source>
</evidence>
<evidence type="ECO:0000256" key="4">
    <source>
        <dbReference type="ARBA" id="ARBA00022692"/>
    </source>
</evidence>
<dbReference type="GO" id="GO:0006412">
    <property type="term" value="P:translation"/>
    <property type="evidence" value="ECO:0007669"/>
    <property type="project" value="InterPro"/>
</dbReference>
<keyword evidence="13" id="KW-0687">Ribonucleoprotein</keyword>
<dbReference type="EMBL" id="KE125457">
    <property type="protein sequence ID" value="EPB68316.1"/>
    <property type="molecule type" value="Genomic_DNA"/>
</dbReference>
<dbReference type="GO" id="GO:0005762">
    <property type="term" value="C:mitochondrial large ribosomal subunit"/>
    <property type="evidence" value="ECO:0007669"/>
    <property type="project" value="TreeGrafter"/>
</dbReference>
<feature type="transmembrane region" description="Helical" evidence="17">
    <location>
        <begin position="190"/>
        <end position="217"/>
    </location>
</feature>
<evidence type="ECO:0000256" key="10">
    <source>
        <dbReference type="ARBA" id="ARBA00022989"/>
    </source>
</evidence>
<feature type="transmembrane region" description="Helical" evidence="17">
    <location>
        <begin position="365"/>
        <end position="387"/>
    </location>
</feature>
<name>A0A0D6LEI8_9BILA</name>
<keyword evidence="4 17" id="KW-0812">Transmembrane</keyword>
<evidence type="ECO:0000256" key="15">
    <source>
        <dbReference type="ARBA" id="ARBA00035359"/>
    </source>
</evidence>
<dbReference type="PANTHER" id="PTHR15680">
    <property type="entry name" value="RIBOSOMAL PROTEIN L19"/>
    <property type="match status" value="1"/>
</dbReference>
<evidence type="ECO:0000256" key="3">
    <source>
        <dbReference type="ARBA" id="ARBA00005781"/>
    </source>
</evidence>
<evidence type="ECO:0000256" key="1">
    <source>
        <dbReference type="ARBA" id="ARBA00004141"/>
    </source>
</evidence>
<dbReference type="SUPFAM" id="SSF57850">
    <property type="entry name" value="RING/U-box"/>
    <property type="match status" value="1"/>
</dbReference>
<evidence type="ECO:0000256" key="17">
    <source>
        <dbReference type="SAM" id="Phobius"/>
    </source>
</evidence>
<protein>
    <recommendedName>
        <fullName evidence="14">Large ribosomal subunit protein bL19m</fullName>
    </recommendedName>
    <alternativeName>
        <fullName evidence="15">39S ribosomal protein L19, mitochondrial</fullName>
    </alternativeName>
</protein>
<dbReference type="InterPro" id="IPR001841">
    <property type="entry name" value="Znf_RING"/>
</dbReference>
<gene>
    <name evidence="19" type="ORF">ANCCEY_12594</name>
</gene>
<keyword evidence="7" id="KW-0862">Zinc</keyword>
<keyword evidence="20" id="KW-1185">Reference proteome</keyword>
<dbReference type="Pfam" id="PF13639">
    <property type="entry name" value="zf-RING_2"/>
    <property type="match status" value="1"/>
</dbReference>
<reference evidence="19 20" key="1">
    <citation type="submission" date="2013-05" db="EMBL/GenBank/DDBJ databases">
        <title>Draft genome of the parasitic nematode Anyclostoma ceylanicum.</title>
        <authorList>
            <person name="Mitreva M."/>
        </authorList>
    </citation>
    <scope>NUCLEOTIDE SEQUENCE [LARGE SCALE GENOMIC DNA]</scope>
</reference>
<dbReference type="PANTHER" id="PTHR15680:SF9">
    <property type="entry name" value="LARGE RIBOSOMAL SUBUNIT PROTEIN BL19M"/>
    <property type="match status" value="1"/>
</dbReference>
<dbReference type="GO" id="GO:0003735">
    <property type="term" value="F:structural constituent of ribosome"/>
    <property type="evidence" value="ECO:0007669"/>
    <property type="project" value="InterPro"/>
</dbReference>
<evidence type="ECO:0000256" key="9">
    <source>
        <dbReference type="ARBA" id="ARBA00022980"/>
    </source>
</evidence>
<dbReference type="InterPro" id="IPR013083">
    <property type="entry name" value="Znf_RING/FYVE/PHD"/>
</dbReference>
<dbReference type="Proteomes" id="UP000054495">
    <property type="component" value="Unassembled WGS sequence"/>
</dbReference>
<keyword evidence="9 19" id="KW-0689">Ribosomal protein</keyword>
<comment type="subcellular location">
    <subcellularLocation>
        <location evidence="1">Membrane</location>
        <topology evidence="1">Multi-pass membrane protein</topology>
    </subcellularLocation>
    <subcellularLocation>
        <location evidence="2">Mitochondrion</location>
    </subcellularLocation>
</comment>
<dbReference type="SMART" id="SM00744">
    <property type="entry name" value="RINGv"/>
    <property type="match status" value="1"/>
</dbReference>
<evidence type="ECO:0000313" key="19">
    <source>
        <dbReference type="EMBL" id="EPB68316.1"/>
    </source>
</evidence>
<dbReference type="Gene3D" id="3.30.40.10">
    <property type="entry name" value="Zinc/RING finger domain, C3HC4 (zinc finger)"/>
    <property type="match status" value="1"/>
</dbReference>
<evidence type="ECO:0000256" key="16">
    <source>
        <dbReference type="PROSITE-ProRule" id="PRU00175"/>
    </source>
</evidence>
<feature type="transmembrane region" description="Helical" evidence="17">
    <location>
        <begin position="408"/>
        <end position="430"/>
    </location>
</feature>
<evidence type="ECO:0000259" key="18">
    <source>
        <dbReference type="PROSITE" id="PS50089"/>
    </source>
</evidence>
<accession>A0A0D6LEI8</accession>
<dbReference type="SMART" id="SM00184">
    <property type="entry name" value="RING"/>
    <property type="match status" value="1"/>
</dbReference>
<dbReference type="InterPro" id="IPR001857">
    <property type="entry name" value="Ribosomal_bL19"/>
</dbReference>
<comment type="similarity">
    <text evidence="3">Belongs to the bacterial ribosomal protein bL19 family.</text>
</comment>
<dbReference type="InterPro" id="IPR038657">
    <property type="entry name" value="Ribosomal_bL19_sf"/>
</dbReference>
<keyword evidence="12 17" id="KW-0472">Membrane</keyword>
<dbReference type="Pfam" id="PF13705">
    <property type="entry name" value="TRC8_N"/>
    <property type="match status" value="1"/>
</dbReference>
<dbReference type="FunFam" id="2.30.30.790:FF:000002">
    <property type="entry name" value="39S ribosomal protein L19, mitochondrial"/>
    <property type="match status" value="1"/>
</dbReference>
<dbReference type="InterPro" id="IPR025754">
    <property type="entry name" value="TRC8_N_dom"/>
</dbReference>
<evidence type="ECO:0000256" key="8">
    <source>
        <dbReference type="ARBA" id="ARBA00022946"/>
    </source>
</evidence>
<evidence type="ECO:0000256" key="5">
    <source>
        <dbReference type="ARBA" id="ARBA00022723"/>
    </source>
</evidence>
<feature type="transmembrane region" description="Helical" evidence="17">
    <location>
        <begin position="89"/>
        <end position="109"/>
    </location>
</feature>
<evidence type="ECO:0000256" key="14">
    <source>
        <dbReference type="ARBA" id="ARBA00035288"/>
    </source>
</evidence>
<evidence type="ECO:0000256" key="2">
    <source>
        <dbReference type="ARBA" id="ARBA00004173"/>
    </source>
</evidence>
<dbReference type="Pfam" id="PF01245">
    <property type="entry name" value="Ribosomal_L19"/>
    <property type="match status" value="1"/>
</dbReference>
<feature type="transmembrane region" description="Helical" evidence="17">
    <location>
        <begin position="159"/>
        <end position="178"/>
    </location>
</feature>
<evidence type="ECO:0000256" key="11">
    <source>
        <dbReference type="ARBA" id="ARBA00023128"/>
    </source>
</evidence>
<dbReference type="GO" id="GO:0008270">
    <property type="term" value="F:zinc ion binding"/>
    <property type="evidence" value="ECO:0007669"/>
    <property type="project" value="UniProtKB-KW"/>
</dbReference>
<keyword evidence="8" id="KW-0809">Transit peptide</keyword>
<dbReference type="PROSITE" id="PS50089">
    <property type="entry name" value="ZF_RING_2"/>
    <property type="match status" value="1"/>
</dbReference>
<keyword evidence="6 16" id="KW-0863">Zinc-finger</keyword>
<evidence type="ECO:0000256" key="6">
    <source>
        <dbReference type="ARBA" id="ARBA00022771"/>
    </source>
</evidence>
<evidence type="ECO:0000256" key="13">
    <source>
        <dbReference type="ARBA" id="ARBA00023274"/>
    </source>
</evidence>
<evidence type="ECO:0000256" key="7">
    <source>
        <dbReference type="ARBA" id="ARBA00022833"/>
    </source>
</evidence>
<keyword evidence="5" id="KW-0479">Metal-binding</keyword>